<dbReference type="Proteomes" id="UP000293865">
    <property type="component" value="Unassembled WGS sequence"/>
</dbReference>
<feature type="domain" description="GerMN" evidence="2">
    <location>
        <begin position="200"/>
        <end position="290"/>
    </location>
</feature>
<evidence type="ECO:0000313" key="3">
    <source>
        <dbReference type="EMBL" id="RXZ67201.1"/>
    </source>
</evidence>
<name>A0A4Q2KUV3_9MICO</name>
<dbReference type="OrthoDB" id="3226781at2"/>
<protein>
    <recommendedName>
        <fullName evidence="2">GerMN domain-containing protein</fullName>
    </recommendedName>
</protein>
<feature type="signal peptide" evidence="1">
    <location>
        <begin position="1"/>
        <end position="19"/>
    </location>
</feature>
<proteinExistence type="predicted"/>
<accession>A0A4Q2KUV3</accession>
<dbReference type="PROSITE" id="PS51257">
    <property type="entry name" value="PROKAR_LIPOPROTEIN"/>
    <property type="match status" value="1"/>
</dbReference>
<reference evidence="3 4" key="1">
    <citation type="submission" date="2019-01" db="EMBL/GenBank/DDBJ databases">
        <title>Agromyces.</title>
        <authorList>
            <person name="Li J."/>
        </authorList>
    </citation>
    <scope>NUCLEOTIDE SEQUENCE [LARGE SCALE GENOMIC DNA]</scope>
    <source>
        <strain evidence="3 4">DSM 15934</strain>
    </source>
</reference>
<dbReference type="EMBL" id="SDPN01000058">
    <property type="protein sequence ID" value="RXZ67201.1"/>
    <property type="molecule type" value="Genomic_DNA"/>
</dbReference>
<keyword evidence="1" id="KW-0732">Signal</keyword>
<feature type="chain" id="PRO_5038885938" description="GerMN domain-containing protein" evidence="1">
    <location>
        <begin position="20"/>
        <end position="561"/>
    </location>
</feature>
<dbReference type="AlphaFoldDB" id="A0A4Q2KUV3"/>
<dbReference type="Pfam" id="PF25976">
    <property type="entry name" value="LpqB_N"/>
    <property type="match status" value="1"/>
</dbReference>
<evidence type="ECO:0000259" key="2">
    <source>
        <dbReference type="SMART" id="SM00909"/>
    </source>
</evidence>
<dbReference type="InterPro" id="IPR019606">
    <property type="entry name" value="GerMN"/>
</dbReference>
<evidence type="ECO:0000313" key="4">
    <source>
        <dbReference type="Proteomes" id="UP000293865"/>
    </source>
</evidence>
<dbReference type="SMART" id="SM00909">
    <property type="entry name" value="Germane"/>
    <property type="match status" value="1"/>
</dbReference>
<dbReference type="Pfam" id="PF10646">
    <property type="entry name" value="Germane"/>
    <property type="match status" value="1"/>
</dbReference>
<dbReference type="RefSeq" id="WP_129522411.1">
    <property type="nucleotide sequence ID" value="NZ_SDPN01000058.1"/>
</dbReference>
<keyword evidence="4" id="KW-1185">Reference proteome</keyword>
<gene>
    <name evidence="3" type="ORF">ESP51_18750</name>
</gene>
<comment type="caution">
    <text evidence="3">The sequence shown here is derived from an EMBL/GenBank/DDBJ whole genome shotgun (WGS) entry which is preliminary data.</text>
</comment>
<sequence length="561" mass="58634">MRRRLFAASVAIMSAVMLAGCVSIPSSGAVNAGNSAVVDEDPEFDIIAPGPIVDGTPEQIVQGFMDAAVSPGNNYRVARQFLTPAFADEWQADAAATIYTGARRPIAIDESSMIVEVTPVASLTAGGQYAVTESRAAIPLPYRLEQVDGQWRISEAPPGVVIDEANFASVFRKHALYYFDPEYRYLVPDVRWFAGRDSVQTSIVKALLTGPAEWLAPGVVSAFPDGVRLDPDAVPVDGTVASVDLSGAAFDDLLTVQRMQEQLDASLVGKVRNVSRVTLSLNGLEQDVPDLPGQVVVNPRVAQRPVVYDGASFGYLATSGESIDPIPGLSAEVETLAPTGAALGPDAESAAVRSAGGVSLVLAGEAPVLLDPRADLVVPAIDGAGYVWSVPRGSPDQLVVFAPDGTDQPLDVPWGGSSIAAIEVSRDSTRLIALVGDGARTQFVVASIQRDTDGRIALGPMALRLDDTAGTPLDVAWLDASNVASLTALPDGTTRLVTQEIGGFASDRQGPDGGVLLDGGNSITDIRVLTSAGALNVRSGVGWQARTSDLIVRFTAVQQPN</sequence>
<organism evidence="3 4">
    <name type="scientific">Agromyces albus</name>
    <dbReference type="NCBI Taxonomy" id="205332"/>
    <lineage>
        <taxon>Bacteria</taxon>
        <taxon>Bacillati</taxon>
        <taxon>Actinomycetota</taxon>
        <taxon>Actinomycetes</taxon>
        <taxon>Micrococcales</taxon>
        <taxon>Microbacteriaceae</taxon>
        <taxon>Agromyces</taxon>
    </lineage>
</organism>
<dbReference type="InterPro" id="IPR059026">
    <property type="entry name" value="LpqB_N"/>
</dbReference>
<evidence type="ECO:0000256" key="1">
    <source>
        <dbReference type="SAM" id="SignalP"/>
    </source>
</evidence>